<comment type="caution">
    <text evidence="8">The sequence shown here is derived from an EMBL/GenBank/DDBJ whole genome shotgun (WGS) entry which is preliminary data.</text>
</comment>
<feature type="region of interest" description="Disordered" evidence="7">
    <location>
        <begin position="168"/>
        <end position="229"/>
    </location>
</feature>
<keyword evidence="6" id="KW-0998">Cell outer membrane</keyword>
<evidence type="ECO:0000313" key="8">
    <source>
        <dbReference type="EMBL" id="KAA6320945.1"/>
    </source>
</evidence>
<protein>
    <recommendedName>
        <fullName evidence="9">Transporter</fullName>
    </recommendedName>
</protein>
<dbReference type="GO" id="GO:0015288">
    <property type="term" value="F:porin activity"/>
    <property type="evidence" value="ECO:0007669"/>
    <property type="project" value="TreeGrafter"/>
</dbReference>
<dbReference type="Pfam" id="PF02321">
    <property type="entry name" value="OEP"/>
    <property type="match status" value="1"/>
</dbReference>
<comment type="subcellular location">
    <subcellularLocation>
        <location evidence="1">Cell outer membrane</location>
    </subcellularLocation>
</comment>
<keyword evidence="5" id="KW-0472">Membrane</keyword>
<dbReference type="GO" id="GO:0009279">
    <property type="term" value="C:cell outer membrane"/>
    <property type="evidence" value="ECO:0007669"/>
    <property type="project" value="UniProtKB-SubCell"/>
</dbReference>
<dbReference type="Gene3D" id="1.20.1600.10">
    <property type="entry name" value="Outer membrane efflux proteins (OEP)"/>
    <property type="match status" value="2"/>
</dbReference>
<dbReference type="GO" id="GO:0015562">
    <property type="term" value="F:efflux transmembrane transporter activity"/>
    <property type="evidence" value="ECO:0007669"/>
    <property type="project" value="InterPro"/>
</dbReference>
<sequence>MIRQRIKYFILLLFIIPANGSLWGQSPDSLSHYLEVAAQNNPGVKADFLAYQASLQKVPQAGAYQDPQLEIGYFLQPMEIIDGRQVANFQLMQMFPWFGTKKAARTEAVHMAKMAFEKFRETRDNLYLSVSIQWFTLCRLQQKLVNNRENRELLTRLEELAIRKFSSPVTGSSSSYSPPAPTARSSASDMGSNGMSMRGSANPQPAPAVSNSGMSSMGTTGDAMSSTSSGMSDVLRIRLEMAELDNNIESILSEIKAEKAGFNALLNRPADSEIIVPDSFGQIPFLFDTASAMTRITDQNPMLEMISEERLAYKAKAEMDRKMSYPMLGIGLQYMLINKSKSVASPMVAESGDMGSDGTSNAMNSMNGKDMIMPMLSVSIPIYRNKYKAQQRESSFRQQESQEKYINTLRTLEAELYKTTHLLDDASRKIALYKKQSELAQTTYHLIVQEFISGKSDLTNVIQVQRQLLDYQLKTAEAIADYNVMAASIQKLISFRDVEQQ</sequence>
<feature type="compositionally biased region" description="Polar residues" evidence="7">
    <location>
        <begin position="189"/>
        <end position="203"/>
    </location>
</feature>
<keyword evidence="2" id="KW-0813">Transport</keyword>
<dbReference type="AlphaFoldDB" id="A0A5J4QH89"/>
<name>A0A5J4QH89_9ZZZZ</name>
<dbReference type="PANTHER" id="PTHR30026:SF20">
    <property type="entry name" value="OUTER MEMBRANE PROTEIN TOLC"/>
    <property type="match status" value="1"/>
</dbReference>
<keyword evidence="4" id="KW-0812">Transmembrane</keyword>
<evidence type="ECO:0000256" key="1">
    <source>
        <dbReference type="ARBA" id="ARBA00004442"/>
    </source>
</evidence>
<evidence type="ECO:0000256" key="7">
    <source>
        <dbReference type="SAM" id="MobiDB-lite"/>
    </source>
</evidence>
<dbReference type="PANTHER" id="PTHR30026">
    <property type="entry name" value="OUTER MEMBRANE PROTEIN TOLC"/>
    <property type="match status" value="1"/>
</dbReference>
<reference evidence="8" key="1">
    <citation type="submission" date="2019-03" db="EMBL/GenBank/DDBJ databases">
        <title>Single cell metagenomics reveals metabolic interactions within the superorganism composed of flagellate Streblomastix strix and complex community of Bacteroidetes bacteria on its surface.</title>
        <authorList>
            <person name="Treitli S.C."/>
            <person name="Kolisko M."/>
            <person name="Husnik F."/>
            <person name="Keeling P."/>
            <person name="Hampl V."/>
        </authorList>
    </citation>
    <scope>NUCLEOTIDE SEQUENCE</scope>
    <source>
        <strain evidence="8">STM</strain>
    </source>
</reference>
<dbReference type="InterPro" id="IPR003423">
    <property type="entry name" value="OMP_efflux"/>
</dbReference>
<evidence type="ECO:0000256" key="3">
    <source>
        <dbReference type="ARBA" id="ARBA00022452"/>
    </source>
</evidence>
<feature type="compositionally biased region" description="Low complexity" evidence="7">
    <location>
        <begin position="168"/>
        <end position="188"/>
    </location>
</feature>
<dbReference type="SUPFAM" id="SSF56954">
    <property type="entry name" value="Outer membrane efflux proteins (OEP)"/>
    <property type="match status" value="2"/>
</dbReference>
<evidence type="ECO:0000256" key="4">
    <source>
        <dbReference type="ARBA" id="ARBA00022692"/>
    </source>
</evidence>
<dbReference type="GO" id="GO:1990281">
    <property type="term" value="C:efflux pump complex"/>
    <property type="evidence" value="ECO:0007669"/>
    <property type="project" value="TreeGrafter"/>
</dbReference>
<evidence type="ECO:0008006" key="9">
    <source>
        <dbReference type="Google" id="ProtNLM"/>
    </source>
</evidence>
<evidence type="ECO:0000256" key="5">
    <source>
        <dbReference type="ARBA" id="ARBA00023136"/>
    </source>
</evidence>
<gene>
    <name evidence="8" type="ORF">EZS27_029344</name>
</gene>
<proteinExistence type="predicted"/>
<evidence type="ECO:0000256" key="2">
    <source>
        <dbReference type="ARBA" id="ARBA00022448"/>
    </source>
</evidence>
<keyword evidence="3" id="KW-1134">Transmembrane beta strand</keyword>
<dbReference type="EMBL" id="SNRY01003448">
    <property type="protein sequence ID" value="KAA6320945.1"/>
    <property type="molecule type" value="Genomic_DNA"/>
</dbReference>
<accession>A0A5J4QH89</accession>
<evidence type="ECO:0000256" key="6">
    <source>
        <dbReference type="ARBA" id="ARBA00023237"/>
    </source>
</evidence>
<feature type="compositionally biased region" description="Low complexity" evidence="7">
    <location>
        <begin position="210"/>
        <end position="229"/>
    </location>
</feature>
<dbReference type="InterPro" id="IPR051906">
    <property type="entry name" value="TolC-like"/>
</dbReference>
<organism evidence="8">
    <name type="scientific">termite gut metagenome</name>
    <dbReference type="NCBI Taxonomy" id="433724"/>
    <lineage>
        <taxon>unclassified sequences</taxon>
        <taxon>metagenomes</taxon>
        <taxon>organismal metagenomes</taxon>
    </lineage>
</organism>